<feature type="domain" description="FAD/NAD(P)-binding" evidence="12">
    <location>
        <begin position="121"/>
        <end position="442"/>
    </location>
</feature>
<dbReference type="NCBIfam" id="TIGR01350">
    <property type="entry name" value="lipoamide_DH"/>
    <property type="match status" value="1"/>
</dbReference>
<dbReference type="PRINTS" id="PR00411">
    <property type="entry name" value="PNDRDTASEI"/>
</dbReference>
<dbReference type="Pfam" id="PF07992">
    <property type="entry name" value="Pyr_redox_2"/>
    <property type="match status" value="1"/>
</dbReference>
<keyword evidence="4 10" id="KW-0285">Flavoprotein</keyword>
<sequence>MKTKMFCFSSLQFYGMNFEFGADAVCEKNENGREKFDRGSDRFSFVSPVSISNLLGFHNKSISGSISTFVFPQEEFPLEFFQKTDFFSPNRERRFVYFKKSLPNLGKTLFITPENFMPESYDLTVIGAGPGGYVAAIRGAQLGMNVCIVEREKPGGICLNWGCIPTKSLLESAHLLEKIRSAKEFGIELSNAKPDFPAIIRRSRNTADGMASGVEFLLNKNKIARKKGSAIFKDPNTIWLPDTSKEEIVSKYFILATGARAREFPGLPFDGTSILSSKTAMIQEKIPESLLIVGAGAIGVEFADFYSAMGTKVTLVEMLDQILPVEDKEISAFLEKSFVKKGIRVLTEVGVSDPTIENGKVKVLLKGKNLPESGETSETEKVLVSIGLVPNTDSMNLEEIGVFLQKGFVKTDTRYKTSVPHIYAIGDCNGPPLLAHVASMEGIKAVEAISIHAGNPHRLSYTPVNYDAIPGCTYCHPEVASIGFTEKKAIDMGYTISIGRFPLIANGRAKAMGDTGGFTKVIVDQSSGEILGAHFIGPGVTELLPAVALGITQELTAKEIATTIFAHPTLSETVMESFAAALGEAINL</sequence>
<gene>
    <name evidence="13" type="ORF">XB16_2939</name>
</gene>
<keyword evidence="3" id="KW-0963">Cytoplasm</keyword>
<evidence type="ECO:0000313" key="13">
    <source>
        <dbReference type="EMBL" id="AVQ13242.1"/>
    </source>
</evidence>
<reference evidence="13 14" key="1">
    <citation type="journal article" date="2015" name="Genome Announc.">
        <title>Draft Genome Sequences of Leptospira santarosai Strains U160, U164, and U233, Isolated from Asymptomatic Cattle.</title>
        <authorList>
            <person name="Kremer F.S."/>
            <person name="Eslabao M.R."/>
            <person name="Provisor M."/>
            <person name="Woloski R.D."/>
            <person name="Ramires O.V."/>
            <person name="Moreno L.Z."/>
            <person name="Moreno A.M."/>
            <person name="Hamond C."/>
            <person name="Lilenbaum W."/>
            <person name="Dellagostin O.A."/>
        </authorList>
    </citation>
    <scope>NUCLEOTIDE SEQUENCE [LARGE SCALE GENOMIC DNA]</scope>
    <source>
        <strain evidence="13 14">U160</strain>
    </source>
</reference>
<evidence type="ECO:0000256" key="2">
    <source>
        <dbReference type="ARBA" id="ARBA00016961"/>
    </source>
</evidence>
<evidence type="ECO:0000256" key="5">
    <source>
        <dbReference type="ARBA" id="ARBA00022827"/>
    </source>
</evidence>
<dbReference type="InterPro" id="IPR012999">
    <property type="entry name" value="Pyr_OxRdtase_I_AS"/>
</dbReference>
<keyword evidence="7 10" id="KW-0520">NAD</keyword>
<protein>
    <recommendedName>
        <fullName evidence="2 10">Dihydrolipoyl dehydrogenase</fullName>
        <ecNumber evidence="10">1.8.1.4</ecNumber>
    </recommendedName>
</protein>
<keyword evidence="9 10" id="KW-0676">Redox-active center</keyword>
<dbReference type="InterPro" id="IPR036188">
    <property type="entry name" value="FAD/NAD-bd_sf"/>
</dbReference>
<comment type="cofactor">
    <cofactor evidence="10">
        <name>FAD</name>
        <dbReference type="ChEBI" id="CHEBI:57692"/>
    </cofactor>
    <text evidence="10">Binds 1 FAD per subunit.</text>
</comment>
<dbReference type="InterPro" id="IPR004099">
    <property type="entry name" value="Pyr_nucl-diS_OxRdtase_dimer"/>
</dbReference>
<dbReference type="PROSITE" id="PS00076">
    <property type="entry name" value="PYRIDINE_REDOX_1"/>
    <property type="match status" value="1"/>
</dbReference>
<dbReference type="PANTHER" id="PTHR22912">
    <property type="entry name" value="DISULFIDE OXIDOREDUCTASE"/>
    <property type="match status" value="1"/>
</dbReference>
<evidence type="ECO:0000256" key="1">
    <source>
        <dbReference type="ARBA" id="ARBA00007532"/>
    </source>
</evidence>
<dbReference type="Gene3D" id="3.30.390.30">
    <property type="match status" value="1"/>
</dbReference>
<dbReference type="Proteomes" id="UP000033961">
    <property type="component" value="Chromosome I"/>
</dbReference>
<name>A0A2P1QWF9_9LEPT</name>
<dbReference type="EC" id="1.8.1.4" evidence="10"/>
<dbReference type="PRINTS" id="PR00368">
    <property type="entry name" value="FADPNR"/>
</dbReference>
<comment type="miscellaneous">
    <text evidence="10">The active site is a redox-active disulfide bond.</text>
</comment>
<dbReference type="Gene3D" id="3.50.50.60">
    <property type="entry name" value="FAD/NAD(P)-binding domain"/>
    <property type="match status" value="2"/>
</dbReference>
<evidence type="ECO:0000256" key="8">
    <source>
        <dbReference type="ARBA" id="ARBA00023157"/>
    </source>
</evidence>
<evidence type="ECO:0000259" key="11">
    <source>
        <dbReference type="Pfam" id="PF02852"/>
    </source>
</evidence>
<keyword evidence="6 10" id="KW-0560">Oxidoreductase</keyword>
<keyword evidence="5 10" id="KW-0274">FAD</keyword>
<dbReference type="InterPro" id="IPR023753">
    <property type="entry name" value="FAD/NAD-binding_dom"/>
</dbReference>
<dbReference type="AlphaFoldDB" id="A0A2P1QWF9"/>
<evidence type="ECO:0000256" key="4">
    <source>
        <dbReference type="ARBA" id="ARBA00022630"/>
    </source>
</evidence>
<comment type="catalytic activity">
    <reaction evidence="10">
        <text>N(6)-[(R)-dihydrolipoyl]-L-lysyl-[protein] + NAD(+) = N(6)-[(R)-lipoyl]-L-lysyl-[protein] + NADH + H(+)</text>
        <dbReference type="Rhea" id="RHEA:15045"/>
        <dbReference type="Rhea" id="RHEA-COMP:10474"/>
        <dbReference type="Rhea" id="RHEA-COMP:10475"/>
        <dbReference type="ChEBI" id="CHEBI:15378"/>
        <dbReference type="ChEBI" id="CHEBI:57540"/>
        <dbReference type="ChEBI" id="CHEBI:57945"/>
        <dbReference type="ChEBI" id="CHEBI:83099"/>
        <dbReference type="ChEBI" id="CHEBI:83100"/>
        <dbReference type="EC" id="1.8.1.4"/>
    </reaction>
</comment>
<evidence type="ECO:0000256" key="10">
    <source>
        <dbReference type="RuleBase" id="RU003692"/>
    </source>
</evidence>
<keyword evidence="8" id="KW-1015">Disulfide bond</keyword>
<dbReference type="SUPFAM" id="SSF55424">
    <property type="entry name" value="FAD/NAD-linked reductases, dimerisation (C-terminal) domain"/>
    <property type="match status" value="1"/>
</dbReference>
<evidence type="ECO:0000256" key="6">
    <source>
        <dbReference type="ARBA" id="ARBA00023002"/>
    </source>
</evidence>
<dbReference type="InterPro" id="IPR006258">
    <property type="entry name" value="Lipoamide_DH"/>
</dbReference>
<evidence type="ECO:0000256" key="9">
    <source>
        <dbReference type="ARBA" id="ARBA00023284"/>
    </source>
</evidence>
<feature type="domain" description="Pyridine nucleotide-disulphide oxidoreductase dimerisation" evidence="11">
    <location>
        <begin position="469"/>
        <end position="576"/>
    </location>
</feature>
<evidence type="ECO:0000256" key="7">
    <source>
        <dbReference type="ARBA" id="ARBA00023027"/>
    </source>
</evidence>
<dbReference type="EMBL" id="CP027843">
    <property type="protein sequence ID" value="AVQ13242.1"/>
    <property type="molecule type" value="Genomic_DNA"/>
</dbReference>
<evidence type="ECO:0000259" key="12">
    <source>
        <dbReference type="Pfam" id="PF07992"/>
    </source>
</evidence>
<dbReference type="GO" id="GO:0004148">
    <property type="term" value="F:dihydrolipoyl dehydrogenase (NADH) activity"/>
    <property type="evidence" value="ECO:0007669"/>
    <property type="project" value="UniProtKB-EC"/>
</dbReference>
<dbReference type="PANTHER" id="PTHR22912:SF217">
    <property type="entry name" value="DIHYDROLIPOYL DEHYDROGENASE"/>
    <property type="match status" value="1"/>
</dbReference>
<evidence type="ECO:0000313" key="14">
    <source>
        <dbReference type="Proteomes" id="UP000033961"/>
    </source>
</evidence>
<dbReference type="GO" id="GO:0006103">
    <property type="term" value="P:2-oxoglutarate metabolic process"/>
    <property type="evidence" value="ECO:0007669"/>
    <property type="project" value="TreeGrafter"/>
</dbReference>
<dbReference type="SUPFAM" id="SSF51905">
    <property type="entry name" value="FAD/NAD(P)-binding domain"/>
    <property type="match status" value="1"/>
</dbReference>
<comment type="similarity">
    <text evidence="1 10">Belongs to the class-I pyridine nucleotide-disulfide oxidoreductase family.</text>
</comment>
<dbReference type="Pfam" id="PF02852">
    <property type="entry name" value="Pyr_redox_dim"/>
    <property type="match status" value="1"/>
</dbReference>
<accession>A0A2P1QWF9</accession>
<dbReference type="FunFam" id="3.30.390.30:FF:000001">
    <property type="entry name" value="Dihydrolipoyl dehydrogenase"/>
    <property type="match status" value="1"/>
</dbReference>
<proteinExistence type="inferred from homology"/>
<organism evidence="13 14">
    <name type="scientific">Leptospira santarosai</name>
    <dbReference type="NCBI Taxonomy" id="28183"/>
    <lineage>
        <taxon>Bacteria</taxon>
        <taxon>Pseudomonadati</taxon>
        <taxon>Spirochaetota</taxon>
        <taxon>Spirochaetia</taxon>
        <taxon>Leptospirales</taxon>
        <taxon>Leptospiraceae</taxon>
        <taxon>Leptospira</taxon>
    </lineage>
</organism>
<evidence type="ECO:0000256" key="3">
    <source>
        <dbReference type="ARBA" id="ARBA00022490"/>
    </source>
</evidence>
<dbReference type="GO" id="GO:0050660">
    <property type="term" value="F:flavin adenine dinucleotide binding"/>
    <property type="evidence" value="ECO:0007669"/>
    <property type="project" value="InterPro"/>
</dbReference>
<dbReference type="InterPro" id="IPR050151">
    <property type="entry name" value="Class-I_Pyr_Nuc-Dis_Oxidored"/>
</dbReference>
<dbReference type="InterPro" id="IPR016156">
    <property type="entry name" value="FAD/NAD-linked_Rdtase_dimer_sf"/>
</dbReference>